<dbReference type="PANTHER" id="PTHR43845">
    <property type="entry name" value="BLR5969 PROTEIN"/>
    <property type="match status" value="1"/>
</dbReference>
<name>A0A934KPY8_9BACT</name>
<evidence type="ECO:0000313" key="1">
    <source>
        <dbReference type="EMBL" id="MBJ7609077.1"/>
    </source>
</evidence>
<dbReference type="Gene3D" id="3.40.50.12780">
    <property type="entry name" value="N-terminal domain of ligase-like"/>
    <property type="match status" value="1"/>
</dbReference>
<dbReference type="SUPFAM" id="SSF56801">
    <property type="entry name" value="Acetyl-CoA synthetase-like"/>
    <property type="match status" value="1"/>
</dbReference>
<gene>
    <name evidence="1" type="ORF">JF887_06555</name>
</gene>
<dbReference type="Proteomes" id="UP000614410">
    <property type="component" value="Unassembled WGS sequence"/>
</dbReference>
<dbReference type="AlphaFoldDB" id="A0A934KPY8"/>
<comment type="caution">
    <text evidence="1">The sequence shown here is derived from an EMBL/GenBank/DDBJ whole genome shotgun (WGS) entry which is preliminary data.</text>
</comment>
<keyword evidence="1" id="KW-0436">Ligase</keyword>
<organism evidence="1 2">
    <name type="scientific">Candidatus Amunia macphersoniae</name>
    <dbReference type="NCBI Taxonomy" id="3127014"/>
    <lineage>
        <taxon>Bacteria</taxon>
        <taxon>Bacillati</taxon>
        <taxon>Candidatus Dormiibacterota</taxon>
        <taxon>Candidatus Dormibacteria</taxon>
        <taxon>Candidatus Aeolococcales</taxon>
        <taxon>Candidatus Aeolococcaceae</taxon>
        <taxon>Candidatus Amunia</taxon>
    </lineage>
</organism>
<dbReference type="PANTHER" id="PTHR43845:SF1">
    <property type="entry name" value="BLR5969 PROTEIN"/>
    <property type="match status" value="1"/>
</dbReference>
<accession>A0A934KPY8</accession>
<dbReference type="InterPro" id="IPR042099">
    <property type="entry name" value="ANL_N_sf"/>
</dbReference>
<reference evidence="1 2" key="1">
    <citation type="submission" date="2020-10" db="EMBL/GenBank/DDBJ databases">
        <title>Ca. Dormibacterota MAGs.</title>
        <authorList>
            <person name="Montgomery K."/>
        </authorList>
    </citation>
    <scope>NUCLEOTIDE SEQUENCE [LARGE SCALE GENOMIC DNA]</scope>
    <source>
        <strain evidence="1">Mitchell_Peninsula_5</strain>
    </source>
</reference>
<sequence>MRSDQRYDAVRETLPMPVRIGGTAVALRTADAVKWLALRSHPLFGALAATTIPRWVEPLGARGALRAALHARRRVPAYREYLQAHYWTDDRSLSGYERLLRLPIMDKHSYIERYPSADRCLDGRIPLRGTEMDESSGSSGTPFNWLRSHGELHEVHLQLSKFARQVIGPEIVTINGFSMGAWSTGVNTAEALKRNGLVKSPGPDLEKIISTLRYLGPGYTYAITGYPPFLREILEYGTAEGLDWRQYLLYGVVGGEGMSEALRARLLKSFAAVFSAYGASDLDIGVAAETPTSIWVRQQADRNPALRQALFGDDSRLPMLFQYNPLDYMVETVNGELVITVNRLCMLSPRIRYNIHDSGSSHSYQTVVEICRGFGIDIETSPVATASPRFRLPFLYIQGRSDSTISYMGSNIYPEDIEQGLSTVAEYNDQIRGFALELREIGDGAVRPCVHVEFSDDASLEVETRLRTAIVERLLTNSRDFRAAAAENPTATEFLIEVHRPGTGPFEENSRRIKRRYILRGPRAID</sequence>
<evidence type="ECO:0000313" key="2">
    <source>
        <dbReference type="Proteomes" id="UP000614410"/>
    </source>
</evidence>
<protein>
    <submittedName>
        <fullName evidence="1">Phenylacetate--CoA ligase family protein</fullName>
    </submittedName>
</protein>
<dbReference type="GO" id="GO:0016874">
    <property type="term" value="F:ligase activity"/>
    <property type="evidence" value="ECO:0007669"/>
    <property type="project" value="UniProtKB-KW"/>
</dbReference>
<dbReference type="EMBL" id="JAEKNN010000029">
    <property type="protein sequence ID" value="MBJ7609077.1"/>
    <property type="molecule type" value="Genomic_DNA"/>
</dbReference>
<proteinExistence type="predicted"/>